<dbReference type="InterPro" id="IPR008271">
    <property type="entry name" value="Ser/Thr_kinase_AS"/>
</dbReference>
<feature type="domain" description="Protein kinase" evidence="9">
    <location>
        <begin position="58"/>
        <end position="315"/>
    </location>
</feature>
<dbReference type="FunFam" id="3.30.200.20:FF:000091">
    <property type="entry name" value="Serine/threonine-protein kinase PLK"/>
    <property type="match status" value="1"/>
</dbReference>
<dbReference type="GO" id="GO:0140429">
    <property type="term" value="P:positive regulation of mitotic sister chromatid biorientation"/>
    <property type="evidence" value="ECO:0007669"/>
    <property type="project" value="EnsemblFungi"/>
</dbReference>
<dbReference type="InterPro" id="IPR000719">
    <property type="entry name" value="Prot_kinase_dom"/>
</dbReference>
<dbReference type="AlphaFoldDB" id="A0A1E4TV62"/>
<dbReference type="GO" id="GO:0045793">
    <property type="term" value="P:positive regulation of cell size"/>
    <property type="evidence" value="ECO:0007669"/>
    <property type="project" value="EnsemblFungi"/>
</dbReference>
<dbReference type="GO" id="GO:1990813">
    <property type="term" value="P:meiotic centromeric cohesion protection in anaphase I"/>
    <property type="evidence" value="ECO:0007669"/>
    <property type="project" value="EnsemblFungi"/>
</dbReference>
<dbReference type="GO" id="GO:0005935">
    <property type="term" value="C:cellular bud neck"/>
    <property type="evidence" value="ECO:0007669"/>
    <property type="project" value="EnsemblFungi"/>
</dbReference>
<dbReference type="GO" id="GO:1902542">
    <property type="term" value="P:regulation of protein localization to mitotic spindle pole body"/>
    <property type="evidence" value="ECO:0007669"/>
    <property type="project" value="EnsemblFungi"/>
</dbReference>
<dbReference type="GO" id="GO:0090619">
    <property type="term" value="C:meiotic spindle pole"/>
    <property type="evidence" value="ECO:0007669"/>
    <property type="project" value="EnsemblFungi"/>
</dbReference>
<evidence type="ECO:0000313" key="11">
    <source>
        <dbReference type="EMBL" id="ODV95617.1"/>
    </source>
</evidence>
<dbReference type="GO" id="GO:0045842">
    <property type="term" value="P:positive regulation of mitotic metaphase/anaphase transition"/>
    <property type="evidence" value="ECO:0007669"/>
    <property type="project" value="EnsemblFungi"/>
</dbReference>
<keyword evidence="1 8" id="KW-0723">Serine/threonine-protein kinase</keyword>
<dbReference type="InterPro" id="IPR036947">
    <property type="entry name" value="POLO_box_dom_sf"/>
</dbReference>
<dbReference type="GO" id="GO:0019237">
    <property type="term" value="F:centromeric DNA binding"/>
    <property type="evidence" value="ECO:0007669"/>
    <property type="project" value="EnsemblFungi"/>
</dbReference>
<dbReference type="GO" id="GO:0140602">
    <property type="term" value="C:nucleolar peripheral inclusion body"/>
    <property type="evidence" value="ECO:0007669"/>
    <property type="project" value="EnsemblFungi"/>
</dbReference>
<evidence type="ECO:0000256" key="3">
    <source>
        <dbReference type="ARBA" id="ARBA00022737"/>
    </source>
</evidence>
<proteinExistence type="inferred from homology"/>
<accession>A0A1E4TV62</accession>
<dbReference type="GO" id="GO:0031031">
    <property type="term" value="P:positive regulation of septation initiation signaling"/>
    <property type="evidence" value="ECO:0007669"/>
    <property type="project" value="EnsemblFungi"/>
</dbReference>
<dbReference type="InterPro" id="IPR000959">
    <property type="entry name" value="POLO_box_dom"/>
</dbReference>
<dbReference type="FunFam" id="1.10.510.10:FF:000647">
    <property type="entry name" value="Serine/threonine-protein kinase"/>
    <property type="match status" value="1"/>
</dbReference>
<keyword evidence="2 8" id="KW-0808">Transferase</keyword>
<evidence type="ECO:0000256" key="2">
    <source>
        <dbReference type="ARBA" id="ARBA00022679"/>
    </source>
</evidence>
<dbReference type="Gene3D" id="3.30.1120.30">
    <property type="entry name" value="POLO box domain"/>
    <property type="match status" value="2"/>
</dbReference>
<dbReference type="SUPFAM" id="SSF56112">
    <property type="entry name" value="Protein kinase-like (PK-like)"/>
    <property type="match status" value="1"/>
</dbReference>
<dbReference type="InterPro" id="IPR011009">
    <property type="entry name" value="Kinase-like_dom_sf"/>
</dbReference>
<dbReference type="OrthoDB" id="408964at2759"/>
<gene>
    <name evidence="11" type="ORF">PACTADRAFT_50313</name>
</gene>
<dbReference type="SMART" id="SM00220">
    <property type="entry name" value="S_TKc"/>
    <property type="match status" value="1"/>
</dbReference>
<dbReference type="PROSITE" id="PS50011">
    <property type="entry name" value="PROTEIN_KINASE_DOM"/>
    <property type="match status" value="1"/>
</dbReference>
<dbReference type="GO" id="GO:0046827">
    <property type="term" value="P:positive regulation of protein export from nucleus"/>
    <property type="evidence" value="ECO:0007669"/>
    <property type="project" value="EnsemblFungi"/>
</dbReference>
<dbReference type="InterPro" id="IPR033701">
    <property type="entry name" value="POLO_box_1"/>
</dbReference>
<keyword evidence="6 7" id="KW-0067">ATP-binding</keyword>
<dbReference type="GO" id="GO:0090306">
    <property type="term" value="P:meiotic spindle assembly"/>
    <property type="evidence" value="ECO:0007669"/>
    <property type="project" value="EnsemblFungi"/>
</dbReference>
<comment type="similarity">
    <text evidence="8">Belongs to the protein kinase superfamily. Ser/Thr protein kinase family. CDC5/Polo subfamily.</text>
</comment>
<dbReference type="GO" id="GO:1904750">
    <property type="term" value="P:negative regulation of protein localization to nucleolus"/>
    <property type="evidence" value="ECO:0007669"/>
    <property type="project" value="EnsemblFungi"/>
</dbReference>
<dbReference type="PROSITE" id="PS00107">
    <property type="entry name" value="PROTEIN_KINASE_ATP"/>
    <property type="match status" value="1"/>
</dbReference>
<dbReference type="Pfam" id="PF00659">
    <property type="entry name" value="POLO_box"/>
    <property type="match status" value="2"/>
</dbReference>
<evidence type="ECO:0000259" key="9">
    <source>
        <dbReference type="PROSITE" id="PS50011"/>
    </source>
</evidence>
<dbReference type="GO" id="GO:0005737">
    <property type="term" value="C:cytoplasm"/>
    <property type="evidence" value="ECO:0007669"/>
    <property type="project" value="TreeGrafter"/>
</dbReference>
<evidence type="ECO:0000256" key="5">
    <source>
        <dbReference type="ARBA" id="ARBA00022777"/>
    </source>
</evidence>
<dbReference type="GO" id="GO:0140281">
    <property type="term" value="P:positive regulation of mitotic division septum assembly"/>
    <property type="evidence" value="ECO:0007669"/>
    <property type="project" value="EnsemblFungi"/>
</dbReference>
<dbReference type="Gene3D" id="3.30.200.20">
    <property type="entry name" value="Phosphorylase Kinase, domain 1"/>
    <property type="match status" value="1"/>
</dbReference>
<evidence type="ECO:0000256" key="8">
    <source>
        <dbReference type="RuleBase" id="RU361162"/>
    </source>
</evidence>
<evidence type="ECO:0000256" key="1">
    <source>
        <dbReference type="ARBA" id="ARBA00022527"/>
    </source>
</evidence>
<dbReference type="Pfam" id="PF00069">
    <property type="entry name" value="Pkinase"/>
    <property type="match status" value="1"/>
</dbReference>
<dbReference type="GO" id="GO:1990571">
    <property type="term" value="P:meiotic centromere clustering"/>
    <property type="evidence" value="ECO:0007669"/>
    <property type="project" value="EnsemblFungi"/>
</dbReference>
<dbReference type="GO" id="GO:0035974">
    <property type="term" value="C:meiotic spindle pole body"/>
    <property type="evidence" value="ECO:0007669"/>
    <property type="project" value="EnsemblFungi"/>
</dbReference>
<dbReference type="GO" id="GO:0000776">
    <property type="term" value="C:kinetochore"/>
    <property type="evidence" value="ECO:0007669"/>
    <property type="project" value="EnsemblFungi"/>
</dbReference>
<protein>
    <recommendedName>
        <fullName evidence="8">Serine/threonine-protein kinase</fullName>
        <ecNumber evidence="8">2.7.11.21</ecNumber>
    </recommendedName>
</protein>
<keyword evidence="5 8" id="KW-0418">Kinase</keyword>
<dbReference type="CDD" id="cd14099">
    <property type="entry name" value="STKc_PLK"/>
    <property type="match status" value="1"/>
</dbReference>
<evidence type="ECO:0000313" key="12">
    <source>
        <dbReference type="Proteomes" id="UP000094236"/>
    </source>
</evidence>
<dbReference type="Proteomes" id="UP000094236">
    <property type="component" value="Unassembled WGS sequence"/>
</dbReference>
<keyword evidence="3" id="KW-0677">Repeat</keyword>
<comment type="catalytic activity">
    <reaction evidence="8">
        <text>L-threonyl-[protein] + ATP = O-phospho-L-threonyl-[protein] + ADP + H(+)</text>
        <dbReference type="Rhea" id="RHEA:46608"/>
        <dbReference type="Rhea" id="RHEA-COMP:11060"/>
        <dbReference type="Rhea" id="RHEA-COMP:11605"/>
        <dbReference type="ChEBI" id="CHEBI:15378"/>
        <dbReference type="ChEBI" id="CHEBI:30013"/>
        <dbReference type="ChEBI" id="CHEBI:30616"/>
        <dbReference type="ChEBI" id="CHEBI:61977"/>
        <dbReference type="ChEBI" id="CHEBI:456216"/>
        <dbReference type="EC" id="2.7.11.21"/>
    </reaction>
</comment>
<dbReference type="GO" id="GO:0010458">
    <property type="term" value="P:exit from mitosis"/>
    <property type="evidence" value="ECO:0007669"/>
    <property type="project" value="EnsemblFungi"/>
</dbReference>
<dbReference type="GO" id="GO:1990395">
    <property type="term" value="P:meiotic spindle pole body organization"/>
    <property type="evidence" value="ECO:0007669"/>
    <property type="project" value="EnsemblFungi"/>
</dbReference>
<sequence length="610" mass="69611">MSLKPLQASDLNRRTNLAIVQTPVKPVSDKPAKKKKEKLSALCKTPPSIIRTRGGRGYHRGLFLGEGGFARCFQMKDESGEIFAAKTVAKASIKNEKTKTKLLSEIKIHKSMSHINIVGFIDCFEDDTNVYILLEICPNGSLMDLLKTRKTLTEPEVRFFMVQIIGAIRYLHSRRVIHRDLKLGNIFFDPEMNLKIGDFGLASVLGPHSSRKYTICGTPNYIAPEVLEGKNTGHSFEIDIWAIGVMMYALLCGKPPFQSKDVQVIYERIKQNDYHFPNDDKVQISNEAKKLISDILATNPLQRPSLEDILEYPWFKSGSFPKKITVESLRHNPDFSNITKEQSIINFKTAKLKAGINDNKQTPVELLKQQELNETNREKVLPSSLSPKNTRNKYKEISRRDSKESSYAAINNLLLIIDKIENNQFVQTDIQSPITVTKWVDYSNKHGFAFELSTKDIGVLFNNGDSILNIDNNSNEIYYIKDDTARKYPTNGIPYPLKRNVEILHFFENYMQANLSSAGDGKGISNEVVYMKFYVRNDVYVLFHLSNETFQWNFKDHHKYVLKGSTITHISADKQVTTLSLKNALNGEVTDDYFPLKFEIIKKSLRKCLQ</sequence>
<dbReference type="GO" id="GO:0010971">
    <property type="term" value="P:positive regulation of G2/M transition of mitotic cell cycle"/>
    <property type="evidence" value="ECO:0007669"/>
    <property type="project" value="EnsemblFungi"/>
</dbReference>
<dbReference type="SUPFAM" id="SSF82615">
    <property type="entry name" value="Polo-box domain"/>
    <property type="match status" value="2"/>
</dbReference>
<dbReference type="GO" id="GO:0035025">
    <property type="term" value="P:positive regulation of Rho protein signal transduction"/>
    <property type="evidence" value="ECO:0007669"/>
    <property type="project" value="EnsemblFungi"/>
</dbReference>
<dbReference type="GO" id="GO:0031619">
    <property type="term" value="P:homologous chromosome orientation in meiotic metaphase I"/>
    <property type="evidence" value="ECO:0007669"/>
    <property type="project" value="EnsemblFungi"/>
</dbReference>
<dbReference type="PANTHER" id="PTHR24345:SF0">
    <property type="entry name" value="CELL CYCLE SERINE_THREONINE-PROTEIN KINASE CDC5_MSD2"/>
    <property type="match status" value="1"/>
</dbReference>
<dbReference type="GO" id="GO:0010696">
    <property type="term" value="P:positive regulation of mitotic spindle pole body separation"/>
    <property type="evidence" value="ECO:0007669"/>
    <property type="project" value="EnsemblFungi"/>
</dbReference>
<dbReference type="PROSITE" id="PS50078">
    <property type="entry name" value="POLO_BOX"/>
    <property type="match status" value="2"/>
</dbReference>
<dbReference type="GO" id="GO:0051455">
    <property type="term" value="P:spindle attachment to meiosis I kinetochore"/>
    <property type="evidence" value="ECO:0007669"/>
    <property type="project" value="EnsemblFungi"/>
</dbReference>
<dbReference type="CDD" id="cd13118">
    <property type="entry name" value="POLO_box_1"/>
    <property type="match status" value="1"/>
</dbReference>
<dbReference type="STRING" id="669874.A0A1E4TV62"/>
<dbReference type="GO" id="GO:0045944">
    <property type="term" value="P:positive regulation of transcription by RNA polymerase II"/>
    <property type="evidence" value="ECO:0007669"/>
    <property type="project" value="EnsemblFungi"/>
</dbReference>
<dbReference type="GO" id="GO:0030447">
    <property type="term" value="P:filamentous growth"/>
    <property type="evidence" value="ECO:0007669"/>
    <property type="project" value="UniProtKB-ARBA"/>
</dbReference>
<dbReference type="CDD" id="cd13117">
    <property type="entry name" value="POLO_box_2"/>
    <property type="match status" value="1"/>
</dbReference>
<dbReference type="Gene3D" id="1.10.510.10">
    <property type="entry name" value="Transferase(Phosphotransferase) domain 1"/>
    <property type="match status" value="1"/>
</dbReference>
<reference evidence="12" key="1">
    <citation type="submission" date="2016-05" db="EMBL/GenBank/DDBJ databases">
        <title>Comparative genomics of biotechnologically important yeasts.</title>
        <authorList>
            <consortium name="DOE Joint Genome Institute"/>
            <person name="Riley R."/>
            <person name="Haridas S."/>
            <person name="Wolfe K.H."/>
            <person name="Lopes M.R."/>
            <person name="Hittinger C.T."/>
            <person name="Goker M."/>
            <person name="Salamov A."/>
            <person name="Wisecaver J."/>
            <person name="Long T.M."/>
            <person name="Aerts A.L."/>
            <person name="Barry K."/>
            <person name="Choi C."/>
            <person name="Clum A."/>
            <person name="Coughlan A.Y."/>
            <person name="Deshpande S."/>
            <person name="Douglass A.P."/>
            <person name="Hanson S.J."/>
            <person name="Klenk H.-P."/>
            <person name="Labutti K."/>
            <person name="Lapidus A."/>
            <person name="Lindquist E."/>
            <person name="Lipzen A."/>
            <person name="Meier-Kolthoff J.P."/>
            <person name="Ohm R.A."/>
            <person name="Otillar R.P."/>
            <person name="Pangilinan J."/>
            <person name="Peng Y."/>
            <person name="Rokas A."/>
            <person name="Rosa C.A."/>
            <person name="Scheuner C."/>
            <person name="Sibirny A.A."/>
            <person name="Slot J.C."/>
            <person name="Stielow J.B."/>
            <person name="Sun H."/>
            <person name="Kurtzman C.P."/>
            <person name="Blackwell M."/>
            <person name="Grigoriev I.V."/>
            <person name="Jeffries T.W."/>
        </authorList>
    </citation>
    <scope>NUCLEOTIDE SEQUENCE [LARGE SCALE GENOMIC DNA]</scope>
    <source>
        <strain evidence="12">NRRL Y-2460</strain>
    </source>
</reference>
<dbReference type="EC" id="2.7.11.21" evidence="8"/>
<dbReference type="GO" id="GO:1990023">
    <property type="term" value="C:mitotic spindle midzone"/>
    <property type="evidence" value="ECO:0007669"/>
    <property type="project" value="EnsemblFungi"/>
</dbReference>
<dbReference type="GO" id="GO:0000712">
    <property type="term" value="P:resolution of meiotic recombination intermediates"/>
    <property type="evidence" value="ECO:0007669"/>
    <property type="project" value="EnsemblFungi"/>
</dbReference>
<dbReference type="PROSITE" id="PS00108">
    <property type="entry name" value="PROTEIN_KINASE_ST"/>
    <property type="match status" value="1"/>
</dbReference>
<name>A0A1E4TV62_PACTA</name>
<evidence type="ECO:0000256" key="6">
    <source>
        <dbReference type="ARBA" id="ARBA00022840"/>
    </source>
</evidence>
<dbReference type="GO" id="GO:0051219">
    <property type="term" value="F:phosphoprotein binding"/>
    <property type="evidence" value="ECO:0007669"/>
    <property type="project" value="EnsemblFungi"/>
</dbReference>
<dbReference type="GO" id="GO:0110083">
    <property type="term" value="P:positive regulation of protein localization to cell division site involved in mitotic actomyosin contractile ring assembly"/>
    <property type="evidence" value="ECO:0007669"/>
    <property type="project" value="EnsemblFungi"/>
</dbReference>
<organism evidence="11 12">
    <name type="scientific">Pachysolen tannophilus NRRL Y-2460</name>
    <dbReference type="NCBI Taxonomy" id="669874"/>
    <lineage>
        <taxon>Eukaryota</taxon>
        <taxon>Fungi</taxon>
        <taxon>Dikarya</taxon>
        <taxon>Ascomycota</taxon>
        <taxon>Saccharomycotina</taxon>
        <taxon>Pichiomycetes</taxon>
        <taxon>Pachysolenaceae</taxon>
        <taxon>Pachysolen</taxon>
    </lineage>
</organism>
<feature type="domain" description="POLO box" evidence="10">
    <location>
        <begin position="435"/>
        <end position="513"/>
    </location>
</feature>
<dbReference type="InterPro" id="IPR017441">
    <property type="entry name" value="Protein_kinase_ATP_BS"/>
</dbReference>
<dbReference type="GO" id="GO:0044732">
    <property type="term" value="C:mitotic spindle pole body"/>
    <property type="evidence" value="ECO:0007669"/>
    <property type="project" value="EnsemblFungi"/>
</dbReference>
<dbReference type="GO" id="GO:0007052">
    <property type="term" value="P:mitotic spindle organization"/>
    <property type="evidence" value="ECO:0007669"/>
    <property type="project" value="TreeGrafter"/>
</dbReference>
<dbReference type="GO" id="GO:0000086">
    <property type="term" value="P:G2/M transition of mitotic cell cycle"/>
    <property type="evidence" value="ECO:0007669"/>
    <property type="project" value="EnsemblFungi"/>
</dbReference>
<keyword evidence="12" id="KW-1185">Reference proteome</keyword>
<dbReference type="GO" id="GO:0005524">
    <property type="term" value="F:ATP binding"/>
    <property type="evidence" value="ECO:0007669"/>
    <property type="project" value="UniProtKB-UniRule"/>
</dbReference>
<evidence type="ECO:0000259" key="10">
    <source>
        <dbReference type="PROSITE" id="PS50078"/>
    </source>
</evidence>
<dbReference type="EMBL" id="KV454014">
    <property type="protein sequence ID" value="ODV95617.1"/>
    <property type="molecule type" value="Genomic_DNA"/>
</dbReference>
<dbReference type="GO" id="GO:0004674">
    <property type="term" value="F:protein serine/threonine kinase activity"/>
    <property type="evidence" value="ECO:0007669"/>
    <property type="project" value="UniProtKB-KW"/>
</dbReference>
<dbReference type="InterPro" id="IPR033695">
    <property type="entry name" value="POLO_box_2"/>
</dbReference>
<feature type="binding site" evidence="7">
    <location>
        <position position="90"/>
    </location>
    <ligand>
        <name>ATP</name>
        <dbReference type="ChEBI" id="CHEBI:30616"/>
    </ligand>
</feature>
<dbReference type="GO" id="GO:0035556">
    <property type="term" value="P:intracellular signal transduction"/>
    <property type="evidence" value="ECO:0007669"/>
    <property type="project" value="EnsemblFungi"/>
</dbReference>
<dbReference type="GO" id="GO:0070194">
    <property type="term" value="P:synaptonemal complex disassembly"/>
    <property type="evidence" value="ECO:0007669"/>
    <property type="project" value="EnsemblFungi"/>
</dbReference>
<dbReference type="GO" id="GO:1903353">
    <property type="term" value="P:regulation of nucleus organization"/>
    <property type="evidence" value="ECO:0007669"/>
    <property type="project" value="EnsemblFungi"/>
</dbReference>
<dbReference type="PANTHER" id="PTHR24345">
    <property type="entry name" value="SERINE/THREONINE-PROTEIN KINASE PLK"/>
    <property type="match status" value="1"/>
</dbReference>
<keyword evidence="4 7" id="KW-0547">Nucleotide-binding</keyword>
<feature type="domain" description="POLO box" evidence="10">
    <location>
        <begin position="530"/>
        <end position="610"/>
    </location>
</feature>
<evidence type="ECO:0000256" key="7">
    <source>
        <dbReference type="PROSITE-ProRule" id="PRU10141"/>
    </source>
</evidence>
<evidence type="ECO:0000256" key="4">
    <source>
        <dbReference type="ARBA" id="ARBA00022741"/>
    </source>
</evidence>